<feature type="region of interest" description="Disordered" evidence="1">
    <location>
        <begin position="141"/>
        <end position="177"/>
    </location>
</feature>
<dbReference type="InterPro" id="IPR036188">
    <property type="entry name" value="FAD/NAD-bd_sf"/>
</dbReference>
<dbReference type="Gene3D" id="3.50.50.60">
    <property type="entry name" value="FAD/NAD(P)-binding domain"/>
    <property type="match status" value="2"/>
</dbReference>
<proteinExistence type="predicted"/>
<dbReference type="Pfam" id="PF01494">
    <property type="entry name" value="FAD_binding_3"/>
    <property type="match status" value="1"/>
</dbReference>
<feature type="compositionally biased region" description="Low complexity" evidence="1">
    <location>
        <begin position="168"/>
        <end position="177"/>
    </location>
</feature>
<dbReference type="GO" id="GO:0016491">
    <property type="term" value="F:oxidoreductase activity"/>
    <property type="evidence" value="ECO:0007669"/>
    <property type="project" value="UniProtKB-KW"/>
</dbReference>
<accession>A0ABV3HEL9</accession>
<dbReference type="Proteomes" id="UP001552427">
    <property type="component" value="Unassembled WGS sequence"/>
</dbReference>
<protein>
    <submittedName>
        <fullName evidence="3">NAD(P)/FAD-dependent oxidoreductase</fullName>
        <ecNumber evidence="3">1.-.-.-</ecNumber>
    </submittedName>
</protein>
<dbReference type="SUPFAM" id="SSF51905">
    <property type="entry name" value="FAD/NAD(P)-binding domain"/>
    <property type="match status" value="1"/>
</dbReference>
<dbReference type="EMBL" id="JBFARM010000012">
    <property type="protein sequence ID" value="MEV4290972.1"/>
    <property type="molecule type" value="Genomic_DNA"/>
</dbReference>
<feature type="domain" description="FAD-binding" evidence="2">
    <location>
        <begin position="5"/>
        <end position="148"/>
    </location>
</feature>
<comment type="caution">
    <text evidence="3">The sequence shown here is derived from an EMBL/GenBank/DDBJ whole genome shotgun (WGS) entry which is preliminary data.</text>
</comment>
<evidence type="ECO:0000313" key="4">
    <source>
        <dbReference type="Proteomes" id="UP001552427"/>
    </source>
</evidence>
<dbReference type="PANTHER" id="PTHR42685:SF22">
    <property type="entry name" value="CONDITIONED MEDIUM FACTOR RECEPTOR 1"/>
    <property type="match status" value="1"/>
</dbReference>
<keyword evidence="3" id="KW-0560">Oxidoreductase</keyword>
<organism evidence="3 4">
    <name type="scientific">Nonomuraea bangladeshensis</name>
    <dbReference type="NCBI Taxonomy" id="404385"/>
    <lineage>
        <taxon>Bacteria</taxon>
        <taxon>Bacillati</taxon>
        <taxon>Actinomycetota</taxon>
        <taxon>Actinomycetes</taxon>
        <taxon>Streptosporangiales</taxon>
        <taxon>Streptosporangiaceae</taxon>
        <taxon>Nonomuraea</taxon>
    </lineage>
</organism>
<reference evidence="3 4" key="1">
    <citation type="submission" date="2024-06" db="EMBL/GenBank/DDBJ databases">
        <title>The Natural Products Discovery Center: Release of the First 8490 Sequenced Strains for Exploring Actinobacteria Biosynthetic Diversity.</title>
        <authorList>
            <person name="Kalkreuter E."/>
            <person name="Kautsar S.A."/>
            <person name="Yang D."/>
            <person name="Bader C.D."/>
            <person name="Teijaro C.N."/>
            <person name="Fluegel L."/>
            <person name="Davis C.M."/>
            <person name="Simpson J.R."/>
            <person name="Lauterbach L."/>
            <person name="Steele A.D."/>
            <person name="Gui C."/>
            <person name="Meng S."/>
            <person name="Li G."/>
            <person name="Viehrig K."/>
            <person name="Ye F."/>
            <person name="Su P."/>
            <person name="Kiefer A.F."/>
            <person name="Nichols A."/>
            <person name="Cepeda A.J."/>
            <person name="Yan W."/>
            <person name="Fan B."/>
            <person name="Jiang Y."/>
            <person name="Adhikari A."/>
            <person name="Zheng C.-J."/>
            <person name="Schuster L."/>
            <person name="Cowan T.M."/>
            <person name="Smanski M.J."/>
            <person name="Chevrette M.G."/>
            <person name="De Carvalho L.P.S."/>
            <person name="Shen B."/>
        </authorList>
    </citation>
    <scope>NUCLEOTIDE SEQUENCE [LARGE SCALE GENOMIC DNA]</scope>
    <source>
        <strain evidence="3 4">NPDC049574</strain>
    </source>
</reference>
<sequence>MAEQADVVIAGARCAGAVAAATLARQGLRVIAVDPAHFPSTTVSTHLLFAGGVAELARAGVLERVEKIGAPRLSRAFIGGPGHGAAGGYTPVDGLDYGMCVRRAPLDAALVDAAREAGADVREGHRVTEVLWENGRAVGVRVRSRAGGDPEEPGGQSGSGASGGARGSAGPQGSRASGEYEIRARLVIGADGRRSTLARLLGAEQPRVTHANGRACYYAYYEDPRDEWRNTAAMWLTGRELGNAFPCDGGLSLVLLMPPVERVPDFRGNLEAEFERTVTLVPGLAERLSGCSRATKVVSSTTHPSYFRRSSGPGWALVGDAGHFKDPVTAQGIRDAIRFARLLGERAGGVIGDPAALDDAVRAWERRRNAECVHTYHWTNLLGRGDALAPVQFELLRVLTDGPGGVRRVLDVYSRLRDPRETLALPGLLRATVRALAHGAGERPAILRSATEALRELAGNRREARRLILP</sequence>
<dbReference type="InterPro" id="IPR050407">
    <property type="entry name" value="Geranylgeranyl_reductase"/>
</dbReference>
<dbReference type="PANTHER" id="PTHR42685">
    <property type="entry name" value="GERANYLGERANYL DIPHOSPHATE REDUCTASE"/>
    <property type="match status" value="1"/>
</dbReference>
<keyword evidence="4" id="KW-1185">Reference proteome</keyword>
<dbReference type="EC" id="1.-.-.-" evidence="3"/>
<gene>
    <name evidence="3" type="ORF">AB0K40_36145</name>
</gene>
<dbReference type="InterPro" id="IPR002938">
    <property type="entry name" value="FAD-bd"/>
</dbReference>
<name>A0ABV3HEL9_9ACTN</name>
<evidence type="ECO:0000256" key="1">
    <source>
        <dbReference type="SAM" id="MobiDB-lite"/>
    </source>
</evidence>
<dbReference type="PRINTS" id="PR00420">
    <property type="entry name" value="RNGMNOXGNASE"/>
</dbReference>
<evidence type="ECO:0000259" key="2">
    <source>
        <dbReference type="Pfam" id="PF01494"/>
    </source>
</evidence>
<evidence type="ECO:0000313" key="3">
    <source>
        <dbReference type="EMBL" id="MEV4290972.1"/>
    </source>
</evidence>
<feature type="compositionally biased region" description="Gly residues" evidence="1">
    <location>
        <begin position="155"/>
        <end position="167"/>
    </location>
</feature>
<dbReference type="RefSeq" id="WP_364458704.1">
    <property type="nucleotide sequence ID" value="NZ_JBFARM010000012.1"/>
</dbReference>